<accession>A0A336MSP9</accession>
<name>A0A336MSP9_CULSO</name>
<organism evidence="1">
    <name type="scientific">Culicoides sonorensis</name>
    <name type="common">Biting midge</name>
    <dbReference type="NCBI Taxonomy" id="179676"/>
    <lineage>
        <taxon>Eukaryota</taxon>
        <taxon>Metazoa</taxon>
        <taxon>Ecdysozoa</taxon>
        <taxon>Arthropoda</taxon>
        <taxon>Hexapoda</taxon>
        <taxon>Insecta</taxon>
        <taxon>Pterygota</taxon>
        <taxon>Neoptera</taxon>
        <taxon>Endopterygota</taxon>
        <taxon>Diptera</taxon>
        <taxon>Nematocera</taxon>
        <taxon>Chironomoidea</taxon>
        <taxon>Ceratopogonidae</taxon>
        <taxon>Ceratopogoninae</taxon>
        <taxon>Culicoides</taxon>
        <taxon>Monoculicoides</taxon>
    </lineage>
</organism>
<gene>
    <name evidence="1" type="primary">CSON003520</name>
</gene>
<protein>
    <submittedName>
        <fullName evidence="1">CSON003520 protein</fullName>
    </submittedName>
</protein>
<sequence>MFKGDHNSYLYKATLHKWTQTRSEGASVITTHNPNSFIHPFQNKIPQLNPISTMLYYTDPSCIWTLFENIIFTNGMLGCESTSAYSQ</sequence>
<evidence type="ECO:0000313" key="1">
    <source>
        <dbReference type="EMBL" id="SSX31297.1"/>
    </source>
</evidence>
<dbReference type="AlphaFoldDB" id="A0A336MSP9"/>
<reference evidence="1" key="1">
    <citation type="submission" date="2018-07" db="EMBL/GenBank/DDBJ databases">
        <authorList>
            <person name="Quirk P.G."/>
            <person name="Krulwich T.A."/>
        </authorList>
    </citation>
    <scope>NUCLEOTIDE SEQUENCE</scope>
</reference>
<dbReference type="VEuPathDB" id="VectorBase:CSON003520"/>
<dbReference type="EMBL" id="UFQT01001651">
    <property type="protein sequence ID" value="SSX31297.1"/>
    <property type="molecule type" value="Genomic_DNA"/>
</dbReference>
<proteinExistence type="predicted"/>